<accession>A0AAE3G5Z3</accession>
<protein>
    <submittedName>
        <fullName evidence="1">Uncharacterized protein</fullName>
    </submittedName>
</protein>
<dbReference type="Proteomes" id="UP001205843">
    <property type="component" value="Unassembled WGS sequence"/>
</dbReference>
<dbReference type="AlphaFoldDB" id="A0AAE3G5Z3"/>
<comment type="caution">
    <text evidence="1">The sequence shown here is derived from an EMBL/GenBank/DDBJ whole genome shotgun (WGS) entry which is preliminary data.</text>
</comment>
<organism evidence="1 2">
    <name type="scientific">Natronocella acetinitrilica</name>
    <dbReference type="NCBI Taxonomy" id="414046"/>
    <lineage>
        <taxon>Bacteria</taxon>
        <taxon>Pseudomonadati</taxon>
        <taxon>Pseudomonadota</taxon>
        <taxon>Gammaproteobacteria</taxon>
        <taxon>Chromatiales</taxon>
        <taxon>Ectothiorhodospiraceae</taxon>
        <taxon>Natronocella</taxon>
    </lineage>
</organism>
<sequence length="135" mass="15440">MPGPLRRRLEAVTDGRPDVVLDVLFDDGLLYLTLQNLGSAHAHDVHVRFDRSIRAVEGTRDITALEIFRDLAFLPVGKRIEVFLDTSGNFFAQQGDTEFVAHIRFHDATGRQYQHRARHNLAVYRDLGYVRRSPV</sequence>
<name>A0AAE3G5Z3_9GAMM</name>
<reference evidence="1" key="1">
    <citation type="submission" date="2022-03" db="EMBL/GenBank/DDBJ databases">
        <title>Genomic Encyclopedia of Type Strains, Phase III (KMG-III): the genomes of soil and plant-associated and newly described type strains.</title>
        <authorList>
            <person name="Whitman W."/>
        </authorList>
    </citation>
    <scope>NUCLEOTIDE SEQUENCE</scope>
    <source>
        <strain evidence="1">ANL 6-2</strain>
    </source>
</reference>
<gene>
    <name evidence="1" type="ORF">J2T57_003571</name>
</gene>
<keyword evidence="2" id="KW-1185">Reference proteome</keyword>
<evidence type="ECO:0000313" key="1">
    <source>
        <dbReference type="EMBL" id="MCP1676410.1"/>
    </source>
</evidence>
<dbReference type="RefSeq" id="WP_253482472.1">
    <property type="nucleotide sequence ID" value="NZ_JALJXV010000009.1"/>
</dbReference>
<proteinExistence type="predicted"/>
<dbReference type="EMBL" id="JALJXV010000009">
    <property type="protein sequence ID" value="MCP1676410.1"/>
    <property type="molecule type" value="Genomic_DNA"/>
</dbReference>
<evidence type="ECO:0000313" key="2">
    <source>
        <dbReference type="Proteomes" id="UP001205843"/>
    </source>
</evidence>